<dbReference type="InterPro" id="IPR001279">
    <property type="entry name" value="Metallo-B-lactamas"/>
</dbReference>
<dbReference type="InterPro" id="IPR036866">
    <property type="entry name" value="RibonucZ/Hydroxyglut_hydro"/>
</dbReference>
<proteinExistence type="predicted"/>
<dbReference type="OrthoDB" id="9800940at2"/>
<dbReference type="EMBL" id="RCCJ01000001">
    <property type="protein sequence ID" value="RLJ69900.1"/>
    <property type="molecule type" value="Genomic_DNA"/>
</dbReference>
<name>A0A497XP39_9AQUI</name>
<dbReference type="Pfam" id="PF12706">
    <property type="entry name" value="Lactamase_B_2"/>
    <property type="match status" value="1"/>
</dbReference>
<dbReference type="RefSeq" id="WP_121008842.1">
    <property type="nucleotide sequence ID" value="NZ_RCCJ01000001.1"/>
</dbReference>
<keyword evidence="3" id="KW-1185">Reference proteome</keyword>
<dbReference type="Gene3D" id="3.60.15.10">
    <property type="entry name" value="Ribonuclease Z/Hydroxyacylglutathione hydrolase-like"/>
    <property type="match status" value="1"/>
</dbReference>
<dbReference type="PANTHER" id="PTHR42663">
    <property type="entry name" value="HYDROLASE C777.06C-RELATED-RELATED"/>
    <property type="match status" value="1"/>
</dbReference>
<organism evidence="2 3">
    <name type="scientific">Hydrogenivirga caldilitoris</name>
    <dbReference type="NCBI Taxonomy" id="246264"/>
    <lineage>
        <taxon>Bacteria</taxon>
        <taxon>Pseudomonadati</taxon>
        <taxon>Aquificota</taxon>
        <taxon>Aquificia</taxon>
        <taxon>Aquificales</taxon>
        <taxon>Aquificaceae</taxon>
        <taxon>Hydrogenivirga</taxon>
    </lineage>
</organism>
<sequence>MKTSKIIFLGTAGGRVTTFRLVRRSGGFLIDFSGTKVHVDPGPGAFVYLKEHGIDYRDIDLIVLSHIHLDHTADVNTLLEACTDGGKHRNVALFAPKSAVEGKDRVVLPYLLKRVTKLAFIKEGVELTYRDVTLRAVMRHSHHGVETYGLSFNGDKVVYLSCAKYTEDMLEVYPRKPKVFIINTTFYRKRGDIEHLSVEEVKDLISVCEAETTILTHFSMEMHERGPDIVAQELSQELGLRVVAAQDGMVIPF</sequence>
<evidence type="ECO:0000259" key="1">
    <source>
        <dbReference type="Pfam" id="PF12706"/>
    </source>
</evidence>
<gene>
    <name evidence="2" type="ORF">BCF55_0158</name>
</gene>
<evidence type="ECO:0000313" key="3">
    <source>
        <dbReference type="Proteomes" id="UP000267841"/>
    </source>
</evidence>
<dbReference type="Proteomes" id="UP000267841">
    <property type="component" value="Unassembled WGS sequence"/>
</dbReference>
<reference evidence="2 3" key="1">
    <citation type="submission" date="2018-10" db="EMBL/GenBank/DDBJ databases">
        <title>Genomic Encyclopedia of Archaeal and Bacterial Type Strains, Phase II (KMG-II): from individual species to whole genera.</title>
        <authorList>
            <person name="Goeker M."/>
        </authorList>
    </citation>
    <scope>NUCLEOTIDE SEQUENCE [LARGE SCALE GENOMIC DNA]</scope>
    <source>
        <strain evidence="2 3">DSM 16510</strain>
    </source>
</reference>
<accession>A0A497XP39</accession>
<feature type="domain" description="Metallo-beta-lactamase" evidence="1">
    <location>
        <begin position="36"/>
        <end position="218"/>
    </location>
</feature>
<dbReference type="PANTHER" id="PTHR42663:SF6">
    <property type="entry name" value="HYDROLASE C777.06C-RELATED"/>
    <property type="match status" value="1"/>
</dbReference>
<protein>
    <submittedName>
        <fullName evidence="2">Phosphoribosyl 1,2-cyclic phosphodiesterase</fullName>
    </submittedName>
</protein>
<dbReference type="SUPFAM" id="SSF56281">
    <property type="entry name" value="Metallo-hydrolase/oxidoreductase"/>
    <property type="match status" value="1"/>
</dbReference>
<evidence type="ECO:0000313" key="2">
    <source>
        <dbReference type="EMBL" id="RLJ69900.1"/>
    </source>
</evidence>
<dbReference type="AlphaFoldDB" id="A0A497XP39"/>
<comment type="caution">
    <text evidence="2">The sequence shown here is derived from an EMBL/GenBank/DDBJ whole genome shotgun (WGS) entry which is preliminary data.</text>
</comment>